<proteinExistence type="predicted"/>
<dbReference type="EMBL" id="CP043494">
    <property type="protein sequence ID" value="WNG50341.1"/>
    <property type="molecule type" value="Genomic_DNA"/>
</dbReference>
<dbReference type="Gene3D" id="1.10.10.10">
    <property type="entry name" value="Winged helix-like DNA-binding domain superfamily/Winged helix DNA-binding domain"/>
    <property type="match status" value="1"/>
</dbReference>
<sequence length="89" mass="9662">MADMSRAFLQALYSIDDFRGEALLNRDEVNALGEELRISKPELLALIDELQRARLVSVSFGGLSLTPEGKALVTKLGGTETLRSTAPDV</sequence>
<accession>A0ABY9X4L8</accession>
<dbReference type="RefSeq" id="WP_395809296.1">
    <property type="nucleotide sequence ID" value="NZ_CP043494.1"/>
</dbReference>
<organism evidence="1 2">
    <name type="scientific">Archangium minus</name>
    <dbReference type="NCBI Taxonomy" id="83450"/>
    <lineage>
        <taxon>Bacteria</taxon>
        <taxon>Pseudomonadati</taxon>
        <taxon>Myxococcota</taxon>
        <taxon>Myxococcia</taxon>
        <taxon>Myxococcales</taxon>
        <taxon>Cystobacterineae</taxon>
        <taxon>Archangiaceae</taxon>
        <taxon>Archangium</taxon>
    </lineage>
</organism>
<dbReference type="InterPro" id="IPR036388">
    <property type="entry name" value="WH-like_DNA-bd_sf"/>
</dbReference>
<reference evidence="1 2" key="1">
    <citation type="submission" date="2019-08" db="EMBL/GenBank/DDBJ databases">
        <title>Archangium and Cystobacter genomes.</title>
        <authorList>
            <person name="Chen I.-C.K."/>
            <person name="Wielgoss S."/>
        </authorList>
    </citation>
    <scope>NUCLEOTIDE SEQUENCE [LARGE SCALE GENOMIC DNA]</scope>
    <source>
        <strain evidence="1 2">Cbm 6</strain>
    </source>
</reference>
<dbReference type="SUPFAM" id="SSF46785">
    <property type="entry name" value="Winged helix' DNA-binding domain"/>
    <property type="match status" value="1"/>
</dbReference>
<dbReference type="Proteomes" id="UP001611383">
    <property type="component" value="Chromosome"/>
</dbReference>
<protein>
    <submittedName>
        <fullName evidence="1">Uncharacterized protein</fullName>
    </submittedName>
</protein>
<evidence type="ECO:0000313" key="1">
    <source>
        <dbReference type="EMBL" id="WNG50341.1"/>
    </source>
</evidence>
<keyword evidence="2" id="KW-1185">Reference proteome</keyword>
<gene>
    <name evidence="1" type="ORF">F0U60_44080</name>
</gene>
<evidence type="ECO:0000313" key="2">
    <source>
        <dbReference type="Proteomes" id="UP001611383"/>
    </source>
</evidence>
<dbReference type="InterPro" id="IPR036390">
    <property type="entry name" value="WH_DNA-bd_sf"/>
</dbReference>
<name>A0ABY9X4L8_9BACT</name>